<comment type="caution">
    <text evidence="3">The sequence shown here is derived from an EMBL/GenBank/DDBJ whole genome shotgun (WGS) entry which is preliminary data.</text>
</comment>
<keyword evidence="1" id="KW-0479">Metal-binding</keyword>
<evidence type="ECO:0000313" key="3">
    <source>
        <dbReference type="EMBL" id="OGM09197.1"/>
    </source>
</evidence>
<dbReference type="Gene3D" id="6.20.220.10">
    <property type="entry name" value="ClpX chaperone, C4-type zinc finger domain"/>
    <property type="match status" value="1"/>
</dbReference>
<evidence type="ECO:0000259" key="2">
    <source>
        <dbReference type="PROSITE" id="PS51902"/>
    </source>
</evidence>
<dbReference type="EMBL" id="MGFQ01000024">
    <property type="protein sequence ID" value="OGM09197.1"/>
    <property type="molecule type" value="Genomic_DNA"/>
</dbReference>
<dbReference type="GO" id="GO:0008270">
    <property type="term" value="F:zinc ion binding"/>
    <property type="evidence" value="ECO:0007669"/>
    <property type="project" value="UniProtKB-UniRule"/>
</dbReference>
<dbReference type="SMART" id="SM00994">
    <property type="entry name" value="zf-C4_ClpX"/>
    <property type="match status" value="1"/>
</dbReference>
<comment type="similarity">
    <text evidence="1">Belongs to the ClpX chaperone family.</text>
</comment>
<evidence type="ECO:0000313" key="4">
    <source>
        <dbReference type="Proteomes" id="UP000176939"/>
    </source>
</evidence>
<feature type="binding site" evidence="1">
    <location>
        <position position="35"/>
    </location>
    <ligand>
        <name>Zn(2+)</name>
        <dbReference type="ChEBI" id="CHEBI:29105"/>
    </ligand>
</feature>
<dbReference type="GO" id="GO:0006457">
    <property type="term" value="P:protein folding"/>
    <property type="evidence" value="ECO:0007669"/>
    <property type="project" value="UniProtKB-UniRule"/>
</dbReference>
<feature type="binding site" evidence="1">
    <location>
        <position position="15"/>
    </location>
    <ligand>
        <name>Zn(2+)</name>
        <dbReference type="ChEBI" id="CHEBI:29105"/>
    </ligand>
</feature>
<evidence type="ECO:0000256" key="1">
    <source>
        <dbReference type="PROSITE-ProRule" id="PRU01250"/>
    </source>
</evidence>
<keyword evidence="1" id="KW-0862">Zinc</keyword>
<dbReference type="SUPFAM" id="SSF57716">
    <property type="entry name" value="Glucocorticoid receptor-like (DNA-binding domain)"/>
    <property type="match status" value="1"/>
</dbReference>
<keyword evidence="1" id="KW-0143">Chaperone</keyword>
<feature type="binding site" evidence="1">
    <location>
        <position position="38"/>
    </location>
    <ligand>
        <name>Zn(2+)</name>
        <dbReference type="ChEBI" id="CHEBI:29105"/>
    </ligand>
</feature>
<organism evidence="3 4">
    <name type="scientific">Candidatus Woesebacteria bacterium RBG_13_36_22</name>
    <dbReference type="NCBI Taxonomy" id="1802478"/>
    <lineage>
        <taxon>Bacteria</taxon>
        <taxon>Candidatus Woeseibacteriota</taxon>
    </lineage>
</organism>
<protein>
    <recommendedName>
        <fullName evidence="2">ClpX-type ZB domain-containing protein</fullName>
    </recommendedName>
</protein>
<sequence>MNEKKKENKYHCSFCDKSQDEAVYMVAGPHNICICDECIGLCCEIGFERMRNDMLRKEGNK</sequence>
<feature type="binding site" evidence="1">
    <location>
        <position position="12"/>
    </location>
    <ligand>
        <name>Zn(2+)</name>
        <dbReference type="ChEBI" id="CHEBI:29105"/>
    </ligand>
</feature>
<name>A0A1F7X2I6_9BACT</name>
<dbReference type="PROSITE" id="PS51902">
    <property type="entry name" value="CLPX_ZB"/>
    <property type="match status" value="1"/>
</dbReference>
<dbReference type="InterPro" id="IPR010603">
    <property type="entry name" value="Znf_CppX_C4"/>
</dbReference>
<feature type="domain" description="ClpX-type ZB" evidence="2">
    <location>
        <begin position="1"/>
        <end position="54"/>
    </location>
</feature>
<dbReference type="GO" id="GO:0051082">
    <property type="term" value="F:unfolded protein binding"/>
    <property type="evidence" value="ECO:0007669"/>
    <property type="project" value="UniProtKB-UniRule"/>
</dbReference>
<dbReference type="InterPro" id="IPR038366">
    <property type="entry name" value="Znf_CppX_C4_sf"/>
</dbReference>
<dbReference type="GO" id="GO:0046983">
    <property type="term" value="F:protein dimerization activity"/>
    <property type="evidence" value="ECO:0007669"/>
    <property type="project" value="UniProtKB-UniRule"/>
</dbReference>
<accession>A0A1F7X2I6</accession>
<reference evidence="3 4" key="1">
    <citation type="journal article" date="2016" name="Nat. Commun.">
        <title>Thousands of microbial genomes shed light on interconnected biogeochemical processes in an aquifer system.</title>
        <authorList>
            <person name="Anantharaman K."/>
            <person name="Brown C.T."/>
            <person name="Hug L.A."/>
            <person name="Sharon I."/>
            <person name="Castelle C.J."/>
            <person name="Probst A.J."/>
            <person name="Thomas B.C."/>
            <person name="Singh A."/>
            <person name="Wilkins M.J."/>
            <person name="Karaoz U."/>
            <person name="Brodie E.L."/>
            <person name="Williams K.H."/>
            <person name="Hubbard S.S."/>
            <person name="Banfield J.F."/>
        </authorList>
    </citation>
    <scope>NUCLEOTIDE SEQUENCE [LARGE SCALE GENOMIC DNA]</scope>
</reference>
<dbReference type="AlphaFoldDB" id="A0A1F7X2I6"/>
<dbReference type="InterPro" id="IPR059188">
    <property type="entry name" value="Znf_CLPX-like"/>
</dbReference>
<gene>
    <name evidence="3" type="ORF">A2Z67_04625</name>
</gene>
<dbReference type="Proteomes" id="UP000176939">
    <property type="component" value="Unassembled WGS sequence"/>
</dbReference>
<proteinExistence type="inferred from homology"/>
<dbReference type="Pfam" id="PF06689">
    <property type="entry name" value="zf-C4_ClpX"/>
    <property type="match status" value="1"/>
</dbReference>